<comment type="caution">
    <text evidence="4">The sequence shown here is derived from an EMBL/GenBank/DDBJ whole genome shotgun (WGS) entry which is preliminary data.</text>
</comment>
<keyword evidence="5" id="KW-1185">Reference proteome</keyword>
<evidence type="ECO:0000259" key="3">
    <source>
        <dbReference type="PROSITE" id="PS50977"/>
    </source>
</evidence>
<evidence type="ECO:0000313" key="5">
    <source>
        <dbReference type="Proteomes" id="UP000253945"/>
    </source>
</evidence>
<evidence type="ECO:0000256" key="1">
    <source>
        <dbReference type="ARBA" id="ARBA00023125"/>
    </source>
</evidence>
<keyword evidence="1 2" id="KW-0238">DNA-binding</keyword>
<reference evidence="4 5" key="1">
    <citation type="submission" date="2018-05" db="EMBL/GenBank/DDBJ databases">
        <title>Draft Genome Sequences for a Diverse set of 7 Haemophilus Species.</title>
        <authorList>
            <person name="Nichols M."/>
            <person name="Topaz N."/>
            <person name="Wang X."/>
            <person name="Wang X."/>
            <person name="Boxrud D."/>
        </authorList>
    </citation>
    <scope>NUCLEOTIDE SEQUENCE [LARGE SCALE GENOMIC DNA]</scope>
    <source>
        <strain evidence="4 5">C2014016342</strain>
    </source>
</reference>
<dbReference type="Proteomes" id="UP000253945">
    <property type="component" value="Unassembled WGS sequence"/>
</dbReference>
<evidence type="ECO:0000313" key="4">
    <source>
        <dbReference type="EMBL" id="RDF11403.1"/>
    </source>
</evidence>
<dbReference type="InterPro" id="IPR023772">
    <property type="entry name" value="DNA-bd_HTH_TetR-type_CS"/>
</dbReference>
<dbReference type="InterPro" id="IPR009057">
    <property type="entry name" value="Homeodomain-like_sf"/>
</dbReference>
<dbReference type="InterPro" id="IPR050624">
    <property type="entry name" value="HTH-type_Tx_Regulator"/>
</dbReference>
<sequence length="226" mass="26510">MDFSLQKEVEIYKMNNCSFWKMESEMQKTEIQKNEVQSSSKDEMARQILSVTEILIAEIGIQNLSMRKIATRANLALGTLYLYFKTKDDLLNKLAYDLCDRFTHYVQDGYDETDTLFNRYRKMFENKLAFLRDNPTLATNLSQYQAMLGFNEIIERLIHDDDFIWNKFVRDGQEQGIIAQMPAELLYVLGIGIVVEIAYLQQLTQKEYSKETIEQMLLCSWKAITV</sequence>
<proteinExistence type="predicted"/>
<gene>
    <name evidence="4" type="ORF">DPV92_03880</name>
</gene>
<dbReference type="PRINTS" id="PR00455">
    <property type="entry name" value="HTHTETR"/>
</dbReference>
<organism evidence="4 5">
    <name type="scientific">Haemophilus paraphrohaemolyticus</name>
    <dbReference type="NCBI Taxonomy" id="736"/>
    <lineage>
        <taxon>Bacteria</taxon>
        <taxon>Pseudomonadati</taxon>
        <taxon>Pseudomonadota</taxon>
        <taxon>Gammaproteobacteria</taxon>
        <taxon>Pasteurellales</taxon>
        <taxon>Pasteurellaceae</taxon>
        <taxon>Haemophilus</taxon>
    </lineage>
</organism>
<dbReference type="InterPro" id="IPR054422">
    <property type="entry name" value="TetR-like_HI_0893_C"/>
</dbReference>
<dbReference type="PANTHER" id="PTHR43479">
    <property type="entry name" value="ACREF/ENVCD OPERON REPRESSOR-RELATED"/>
    <property type="match status" value="1"/>
</dbReference>
<dbReference type="EMBL" id="QEQF01000002">
    <property type="protein sequence ID" value="RDF11403.1"/>
    <property type="molecule type" value="Genomic_DNA"/>
</dbReference>
<dbReference type="InterPro" id="IPR001647">
    <property type="entry name" value="HTH_TetR"/>
</dbReference>
<dbReference type="STRING" id="736.B0184_06340"/>
<evidence type="ECO:0000256" key="2">
    <source>
        <dbReference type="PROSITE-ProRule" id="PRU00335"/>
    </source>
</evidence>
<dbReference type="AlphaFoldDB" id="A0A369ZPQ3"/>
<feature type="domain" description="HTH tetR-type" evidence="3">
    <location>
        <begin position="42"/>
        <end position="102"/>
    </location>
</feature>
<feature type="DNA-binding region" description="H-T-H motif" evidence="2">
    <location>
        <begin position="65"/>
        <end position="84"/>
    </location>
</feature>
<dbReference type="PANTHER" id="PTHR43479:SF11">
    <property type="entry name" value="ACREF_ENVCD OPERON REPRESSOR-RELATED"/>
    <property type="match status" value="1"/>
</dbReference>
<dbReference type="SUPFAM" id="SSF46689">
    <property type="entry name" value="Homeodomain-like"/>
    <property type="match status" value="1"/>
</dbReference>
<dbReference type="PROSITE" id="PS50977">
    <property type="entry name" value="HTH_TETR_2"/>
    <property type="match status" value="1"/>
</dbReference>
<dbReference type="Pfam" id="PF22604">
    <property type="entry name" value="TetR_HI_0893_C"/>
    <property type="match status" value="1"/>
</dbReference>
<accession>A0A369ZPQ3</accession>
<dbReference type="Pfam" id="PF00440">
    <property type="entry name" value="TetR_N"/>
    <property type="match status" value="1"/>
</dbReference>
<name>A0A369ZPQ3_9PAST</name>
<protein>
    <submittedName>
        <fullName evidence="4">TetR/AcrR family transcriptional regulator</fullName>
    </submittedName>
</protein>
<dbReference type="Gene3D" id="1.10.357.10">
    <property type="entry name" value="Tetracycline Repressor, domain 2"/>
    <property type="match status" value="1"/>
</dbReference>
<dbReference type="GO" id="GO:0003677">
    <property type="term" value="F:DNA binding"/>
    <property type="evidence" value="ECO:0007669"/>
    <property type="project" value="UniProtKB-UniRule"/>
</dbReference>
<dbReference type="PROSITE" id="PS01081">
    <property type="entry name" value="HTH_TETR_1"/>
    <property type="match status" value="1"/>
</dbReference>